<evidence type="ECO:0000313" key="1">
    <source>
        <dbReference type="EMBL" id="MFC7332787.1"/>
    </source>
</evidence>
<name>A0ABW2KS13_9PROT</name>
<dbReference type="InterPro" id="IPR036641">
    <property type="entry name" value="HPT_dom_sf"/>
</dbReference>
<accession>A0ABW2KS13</accession>
<reference evidence="2" key="1">
    <citation type="journal article" date="2019" name="Int. J. Syst. Evol. Microbiol.">
        <title>The Global Catalogue of Microorganisms (GCM) 10K type strain sequencing project: providing services to taxonomists for standard genome sequencing and annotation.</title>
        <authorList>
            <consortium name="The Broad Institute Genomics Platform"/>
            <consortium name="The Broad Institute Genome Sequencing Center for Infectious Disease"/>
            <person name="Wu L."/>
            <person name="Ma J."/>
        </authorList>
    </citation>
    <scope>NUCLEOTIDE SEQUENCE [LARGE SCALE GENOMIC DNA]</scope>
    <source>
        <strain evidence="2">CGMCC 1.16275</strain>
    </source>
</reference>
<keyword evidence="2" id="KW-1185">Reference proteome</keyword>
<gene>
    <name evidence="1" type="ORF">ACFQPS_06400</name>
</gene>
<comment type="caution">
    <text evidence="1">The sequence shown here is derived from an EMBL/GenBank/DDBJ whole genome shotgun (WGS) entry which is preliminary data.</text>
</comment>
<dbReference type="Proteomes" id="UP001596456">
    <property type="component" value="Unassembled WGS sequence"/>
</dbReference>
<proteinExistence type="predicted"/>
<organism evidence="1 2">
    <name type="scientific">Rhodocista pekingensis</name>
    <dbReference type="NCBI Taxonomy" id="201185"/>
    <lineage>
        <taxon>Bacteria</taxon>
        <taxon>Pseudomonadati</taxon>
        <taxon>Pseudomonadota</taxon>
        <taxon>Alphaproteobacteria</taxon>
        <taxon>Rhodospirillales</taxon>
        <taxon>Azospirillaceae</taxon>
        <taxon>Rhodocista</taxon>
    </lineage>
</organism>
<dbReference type="EMBL" id="JBHTCM010000007">
    <property type="protein sequence ID" value="MFC7332787.1"/>
    <property type="molecule type" value="Genomic_DNA"/>
</dbReference>
<evidence type="ECO:0000313" key="2">
    <source>
        <dbReference type="Proteomes" id="UP001596456"/>
    </source>
</evidence>
<protein>
    <submittedName>
        <fullName evidence="1">Uncharacterized protein</fullName>
    </submittedName>
</protein>
<sequence>MMIPCRERLLLSHLSALSPARLDSLARDRGPAVVQEALARFEVLVVEEGRGLVRALEAGGGPEACRRAFLLEGAALEIGGQRLARCCRLLIERPAAGDAAALVTEMLTETLAATAQVRRRYAPAELPDAVAAPVEPVS</sequence>
<dbReference type="SUPFAM" id="SSF47226">
    <property type="entry name" value="Histidine-containing phosphotransfer domain, HPT domain"/>
    <property type="match status" value="1"/>
</dbReference>